<dbReference type="PANTHER" id="PTHR11079">
    <property type="entry name" value="CYTOSINE DEAMINASE FAMILY MEMBER"/>
    <property type="match status" value="1"/>
</dbReference>
<organism evidence="4 5">
    <name type="scientific">Habropoda laboriosa</name>
    <dbReference type="NCBI Taxonomy" id="597456"/>
    <lineage>
        <taxon>Eukaryota</taxon>
        <taxon>Metazoa</taxon>
        <taxon>Ecdysozoa</taxon>
        <taxon>Arthropoda</taxon>
        <taxon>Hexapoda</taxon>
        <taxon>Insecta</taxon>
        <taxon>Pterygota</taxon>
        <taxon>Neoptera</taxon>
        <taxon>Endopterygota</taxon>
        <taxon>Hymenoptera</taxon>
        <taxon>Apocrita</taxon>
        <taxon>Aculeata</taxon>
        <taxon>Apoidea</taxon>
        <taxon>Anthophila</taxon>
        <taxon>Apidae</taxon>
        <taxon>Habropoda</taxon>
    </lineage>
</organism>
<gene>
    <name evidence="4" type="ORF">WH47_08863</name>
</gene>
<evidence type="ECO:0000256" key="2">
    <source>
        <dbReference type="ARBA" id="ARBA00038160"/>
    </source>
</evidence>
<evidence type="ECO:0000256" key="1">
    <source>
        <dbReference type="ARBA" id="ARBA00022694"/>
    </source>
</evidence>
<dbReference type="OrthoDB" id="3180714at2759"/>
<dbReference type="GO" id="GO:0052717">
    <property type="term" value="F:tRNA-specific adenosine-34 deaminase activity"/>
    <property type="evidence" value="ECO:0007669"/>
    <property type="project" value="TreeGrafter"/>
</dbReference>
<evidence type="ECO:0000313" key="4">
    <source>
        <dbReference type="EMBL" id="KOC66470.1"/>
    </source>
</evidence>
<dbReference type="InterPro" id="IPR016193">
    <property type="entry name" value="Cytidine_deaminase-like"/>
</dbReference>
<evidence type="ECO:0000259" key="3">
    <source>
        <dbReference type="PROSITE" id="PS51747"/>
    </source>
</evidence>
<dbReference type="GO" id="GO:0005634">
    <property type="term" value="C:nucleus"/>
    <property type="evidence" value="ECO:0007669"/>
    <property type="project" value="TreeGrafter"/>
</dbReference>
<dbReference type="STRING" id="597456.A0A0L7R6G5"/>
<sequence length="351" mass="38988">MAVTSPKNVKESKVENADRSWIARPILSSEFTDDPTLEDVYVGLLKQKKDISRAIKSISAVLPGFRHLKRCSSNKLLLTPVNTRELAKEDSSVEYTLTEERLKEVLNERGFNLSLLEENFQILRVPSRAARTKVQAARSSKIWPVNFHPDPSIERLIDGSVFTEHQLDTIGRYMRVAVDAARLEAVGDSNCNGSAVIVDPEDGRILAVAASRIDQHPMWHAATLAVDLVAKLQGGGAWKLDGNTVESDSSGRNKDGSTKMCEQTDKCGPYLCTGYWAFSSKEPCPLCAMALLHSRVSRIFYGVPNENTGVLGSRTILHAVPGLNHRYQVWSGVLEQECRQVLREIESRNID</sequence>
<dbReference type="InterPro" id="IPR002125">
    <property type="entry name" value="CMP_dCMP_dom"/>
</dbReference>
<proteinExistence type="inferred from homology"/>
<comment type="similarity">
    <text evidence="2">Belongs to the cytidine and deoxycytidylate deaminase family. ADAT3 subfamily.</text>
</comment>
<dbReference type="GO" id="GO:0008033">
    <property type="term" value="P:tRNA processing"/>
    <property type="evidence" value="ECO:0007669"/>
    <property type="project" value="UniProtKB-KW"/>
</dbReference>
<evidence type="ECO:0000313" key="5">
    <source>
        <dbReference type="Proteomes" id="UP000053825"/>
    </source>
</evidence>
<dbReference type="EMBL" id="KQ414646">
    <property type="protein sequence ID" value="KOC66470.1"/>
    <property type="molecule type" value="Genomic_DNA"/>
</dbReference>
<name>A0A0L7R6G5_9HYME</name>
<dbReference type="PROSITE" id="PS51747">
    <property type="entry name" value="CYT_DCMP_DEAMINASES_2"/>
    <property type="match status" value="1"/>
</dbReference>
<dbReference type="GO" id="GO:0005737">
    <property type="term" value="C:cytoplasm"/>
    <property type="evidence" value="ECO:0007669"/>
    <property type="project" value="TreeGrafter"/>
</dbReference>
<dbReference type="CDD" id="cd01285">
    <property type="entry name" value="nucleoside_deaminase"/>
    <property type="match status" value="1"/>
</dbReference>
<reference evidence="4 5" key="1">
    <citation type="submission" date="2015-07" db="EMBL/GenBank/DDBJ databases">
        <title>The genome of Habropoda laboriosa.</title>
        <authorList>
            <person name="Pan H."/>
            <person name="Kapheim K."/>
        </authorList>
    </citation>
    <scope>NUCLEOTIDE SEQUENCE [LARGE SCALE GENOMIC DNA]</scope>
    <source>
        <strain evidence="4">0110345459</strain>
    </source>
</reference>
<dbReference type="Proteomes" id="UP000053825">
    <property type="component" value="Unassembled WGS sequence"/>
</dbReference>
<dbReference type="SUPFAM" id="SSF53927">
    <property type="entry name" value="Cytidine deaminase-like"/>
    <property type="match status" value="1"/>
</dbReference>
<feature type="domain" description="CMP/dCMP-type deaminase" evidence="3">
    <location>
        <begin position="168"/>
        <end position="330"/>
    </location>
</feature>
<accession>A0A0L7R6G5</accession>
<protein>
    <submittedName>
        <fullName evidence="4">tRNA-specific adenosine deaminase-like protein 3</fullName>
    </submittedName>
</protein>
<dbReference type="AlphaFoldDB" id="A0A0L7R6G5"/>
<dbReference type="Gene3D" id="3.40.140.10">
    <property type="entry name" value="Cytidine Deaminase, domain 2"/>
    <property type="match status" value="1"/>
</dbReference>
<dbReference type="Pfam" id="PF00383">
    <property type="entry name" value="dCMP_cyt_deam_1"/>
    <property type="match status" value="1"/>
</dbReference>
<keyword evidence="1" id="KW-0819">tRNA processing</keyword>
<keyword evidence="5" id="KW-1185">Reference proteome</keyword>
<dbReference type="PANTHER" id="PTHR11079:SF156">
    <property type="entry name" value="INACTIVE TRNA-SPECIFIC ADENOSINE DEAMINASE-LIKE PROTEIN 3-RELATED"/>
    <property type="match status" value="1"/>
</dbReference>